<keyword evidence="4" id="KW-1185">Reference proteome</keyword>
<dbReference type="Proteomes" id="UP001054902">
    <property type="component" value="Unassembled WGS sequence"/>
</dbReference>
<protein>
    <submittedName>
        <fullName evidence="3">Uncharacterized protein</fullName>
    </submittedName>
</protein>
<name>A0AAD3HFG0_9STRA</name>
<comment type="caution">
    <text evidence="3">The sequence shown here is derived from an EMBL/GenBank/DDBJ whole genome shotgun (WGS) entry which is preliminary data.</text>
</comment>
<gene>
    <name evidence="3" type="ORF">CTEN210_18161</name>
</gene>
<feature type="compositionally biased region" description="Basic and acidic residues" evidence="1">
    <location>
        <begin position="96"/>
        <end position="108"/>
    </location>
</feature>
<sequence length="255" mass="28668">MVAYFHLDLFTCSSIIWSREKNDQSDANGAMCTLAPSPIGCDRNDDVECIRGKGANFFGAITMVTPVGVVFASSLLTVLGAFTLHVYTSEKQLQPTRKDKNSKKRSETKQNTPVEQEQSEENQNNKEEMSARYEKQALKLYSGPLVAFLFRYAHGVVGFFWVSLFFPLGGLFNISIRPKAQALRKIIEISRFLGIIEVVVAGGETPNVMDYISFDNPEDNDDQPSTQGRNSAHQRAYEAFGIYFEDDYDIDEEVE</sequence>
<feature type="transmembrane region" description="Helical" evidence="2">
    <location>
        <begin position="159"/>
        <end position="176"/>
    </location>
</feature>
<evidence type="ECO:0000256" key="2">
    <source>
        <dbReference type="SAM" id="Phobius"/>
    </source>
</evidence>
<evidence type="ECO:0000313" key="4">
    <source>
        <dbReference type="Proteomes" id="UP001054902"/>
    </source>
</evidence>
<proteinExistence type="predicted"/>
<keyword evidence="2" id="KW-0812">Transmembrane</keyword>
<feature type="transmembrane region" description="Helical" evidence="2">
    <location>
        <begin position="67"/>
        <end position="88"/>
    </location>
</feature>
<evidence type="ECO:0000313" key="3">
    <source>
        <dbReference type="EMBL" id="GFH61685.1"/>
    </source>
</evidence>
<reference evidence="3 4" key="1">
    <citation type="journal article" date="2021" name="Sci. Rep.">
        <title>The genome of the diatom Chaetoceros tenuissimus carries an ancient integrated fragment of an extant virus.</title>
        <authorList>
            <person name="Hongo Y."/>
            <person name="Kimura K."/>
            <person name="Takaki Y."/>
            <person name="Yoshida Y."/>
            <person name="Baba S."/>
            <person name="Kobayashi G."/>
            <person name="Nagasaki K."/>
            <person name="Hano T."/>
            <person name="Tomaru Y."/>
        </authorList>
    </citation>
    <scope>NUCLEOTIDE SEQUENCE [LARGE SCALE GENOMIC DNA]</scope>
    <source>
        <strain evidence="3 4">NIES-3715</strain>
    </source>
</reference>
<accession>A0AAD3HFG0</accession>
<organism evidence="3 4">
    <name type="scientific">Chaetoceros tenuissimus</name>
    <dbReference type="NCBI Taxonomy" id="426638"/>
    <lineage>
        <taxon>Eukaryota</taxon>
        <taxon>Sar</taxon>
        <taxon>Stramenopiles</taxon>
        <taxon>Ochrophyta</taxon>
        <taxon>Bacillariophyta</taxon>
        <taxon>Coscinodiscophyceae</taxon>
        <taxon>Chaetocerotophycidae</taxon>
        <taxon>Chaetocerotales</taxon>
        <taxon>Chaetocerotaceae</taxon>
        <taxon>Chaetoceros</taxon>
    </lineage>
</organism>
<dbReference type="AlphaFoldDB" id="A0AAD3HFG0"/>
<dbReference type="EMBL" id="BLLK01000075">
    <property type="protein sequence ID" value="GFH61685.1"/>
    <property type="molecule type" value="Genomic_DNA"/>
</dbReference>
<evidence type="ECO:0000256" key="1">
    <source>
        <dbReference type="SAM" id="MobiDB-lite"/>
    </source>
</evidence>
<keyword evidence="2" id="KW-0472">Membrane</keyword>
<feature type="region of interest" description="Disordered" evidence="1">
    <location>
        <begin position="93"/>
        <end position="129"/>
    </location>
</feature>
<keyword evidence="2" id="KW-1133">Transmembrane helix</keyword>